<reference evidence="2 3" key="1">
    <citation type="submission" date="2018-11" db="EMBL/GenBank/DDBJ databases">
        <authorList>
            <person name="Jang G.I."/>
            <person name="Hwang C.Y."/>
        </authorList>
    </citation>
    <scope>NUCLEOTIDE SEQUENCE [LARGE SCALE GENOMIC DNA]</scope>
    <source>
        <strain evidence="2 3">SSM26</strain>
    </source>
</reference>
<name>A0ABX9XK27_9PSED</name>
<keyword evidence="3" id="KW-1185">Reference proteome</keyword>
<dbReference type="Proteomes" id="UP000275199">
    <property type="component" value="Unassembled WGS sequence"/>
</dbReference>
<accession>A0ABX9XK27</accession>
<dbReference type="EMBL" id="RKKU01000004">
    <property type="protein sequence ID" value="ROZ86572.1"/>
    <property type="molecule type" value="Genomic_DNA"/>
</dbReference>
<feature type="transmembrane region" description="Helical" evidence="1">
    <location>
        <begin position="31"/>
        <end position="51"/>
    </location>
</feature>
<evidence type="ECO:0000313" key="2">
    <source>
        <dbReference type="EMBL" id="ROZ86572.1"/>
    </source>
</evidence>
<keyword evidence="1" id="KW-1133">Transmembrane helix</keyword>
<evidence type="ECO:0000313" key="3">
    <source>
        <dbReference type="Proteomes" id="UP000275199"/>
    </source>
</evidence>
<gene>
    <name evidence="2" type="ORF">EF096_04995</name>
</gene>
<organism evidence="2 3">
    <name type="scientific">Pseudomonas neustonica</name>
    <dbReference type="NCBI Taxonomy" id="2487346"/>
    <lineage>
        <taxon>Bacteria</taxon>
        <taxon>Pseudomonadati</taxon>
        <taxon>Pseudomonadota</taxon>
        <taxon>Gammaproteobacteria</taxon>
        <taxon>Pseudomonadales</taxon>
        <taxon>Pseudomonadaceae</taxon>
        <taxon>Pseudomonas</taxon>
    </lineage>
</organism>
<sequence>MGQHRTGKVRCCTQFLPPPGLNNSSSEAHGATVMCWMMVVCPLITVVSLPLDVAIDTLLLPVDALSDRDDKKTDQ</sequence>
<proteinExistence type="predicted"/>
<keyword evidence="1" id="KW-0472">Membrane</keyword>
<protein>
    <submittedName>
        <fullName evidence="2">YceK/YidQ family lipoprotein</fullName>
    </submittedName>
</protein>
<keyword evidence="1" id="KW-0812">Transmembrane</keyword>
<keyword evidence="2" id="KW-0449">Lipoprotein</keyword>
<evidence type="ECO:0000256" key="1">
    <source>
        <dbReference type="SAM" id="Phobius"/>
    </source>
</evidence>
<comment type="caution">
    <text evidence="2">The sequence shown here is derived from an EMBL/GenBank/DDBJ whole genome shotgun (WGS) entry which is preliminary data.</text>
</comment>